<dbReference type="CDD" id="cd04730">
    <property type="entry name" value="NPD_like"/>
    <property type="match status" value="1"/>
</dbReference>
<evidence type="ECO:0000313" key="5">
    <source>
        <dbReference type="Proteomes" id="UP000800040"/>
    </source>
</evidence>
<sequence length="358" mass="37988">MEKEEDRLRQEYPWIQTPLVVGAPMRLIALADMAVEVSKAGGIGFVGAGTDVSTLRSHLQHVQKLLHSSTPLPVSDNTLPIGVGFINWGAGLADSLSIIKEYRPAAVWFFAPSSPASLVAWADNTRQASPATKIWVQVGSVTEAMDTVKQVAPDVLVVQGTDAGGHGLARGAGLISLLPEVCDAVAAHFQPANNRERKPILLAAGGITESRAATAAFILGASGIVLGTRLLATPQAAISHGYRAEILRATDGGQNTVRTTVYDTLRGTQWPASHNARGLINQSFTDAVGGMSEEMNKKLYEEEMGKGDVGWGFQGRMTTYAGSGVGLVKEVKGAREVVGELRDGVRKLLVGLGREERM</sequence>
<dbReference type="PANTHER" id="PTHR32332:SF34">
    <property type="entry name" value="2-NITROPROPANE DIOXYGENASE FAMILY, PUTATIVE-RELATED"/>
    <property type="match status" value="1"/>
</dbReference>
<proteinExistence type="predicted"/>
<dbReference type="GO" id="GO:0018580">
    <property type="term" value="F:nitronate monooxygenase activity"/>
    <property type="evidence" value="ECO:0007669"/>
    <property type="project" value="InterPro"/>
</dbReference>
<evidence type="ECO:0000313" key="4">
    <source>
        <dbReference type="EMBL" id="KAF1838353.1"/>
    </source>
</evidence>
<dbReference type="Pfam" id="PF03060">
    <property type="entry name" value="NMO"/>
    <property type="match status" value="1"/>
</dbReference>
<protein>
    <submittedName>
        <fullName evidence="4">Inosine monophosphate dehydrogenase</fullName>
    </submittedName>
</protein>
<keyword evidence="3" id="KW-0560">Oxidoreductase</keyword>
<keyword evidence="5" id="KW-1185">Reference proteome</keyword>
<keyword evidence="1" id="KW-0285">Flavoprotein</keyword>
<dbReference type="InterPro" id="IPR013785">
    <property type="entry name" value="Aldolase_TIM"/>
</dbReference>
<dbReference type="OrthoDB" id="2349068at2759"/>
<dbReference type="Proteomes" id="UP000800040">
    <property type="component" value="Unassembled WGS sequence"/>
</dbReference>
<accession>A0A6A5KXD5</accession>
<evidence type="ECO:0000256" key="2">
    <source>
        <dbReference type="ARBA" id="ARBA00022643"/>
    </source>
</evidence>
<gene>
    <name evidence="4" type="ORF">BDW02DRAFT_542179</name>
</gene>
<dbReference type="EMBL" id="ML975253">
    <property type="protein sequence ID" value="KAF1838353.1"/>
    <property type="molecule type" value="Genomic_DNA"/>
</dbReference>
<dbReference type="SUPFAM" id="SSF51412">
    <property type="entry name" value="Inosine monophosphate dehydrogenase (IMPDH)"/>
    <property type="match status" value="1"/>
</dbReference>
<organism evidence="4 5">
    <name type="scientific">Decorospora gaudefroyi</name>
    <dbReference type="NCBI Taxonomy" id="184978"/>
    <lineage>
        <taxon>Eukaryota</taxon>
        <taxon>Fungi</taxon>
        <taxon>Dikarya</taxon>
        <taxon>Ascomycota</taxon>
        <taxon>Pezizomycotina</taxon>
        <taxon>Dothideomycetes</taxon>
        <taxon>Pleosporomycetidae</taxon>
        <taxon>Pleosporales</taxon>
        <taxon>Pleosporineae</taxon>
        <taxon>Pleosporaceae</taxon>
        <taxon>Decorospora</taxon>
    </lineage>
</organism>
<reference evidence="4" key="1">
    <citation type="submission" date="2020-01" db="EMBL/GenBank/DDBJ databases">
        <authorList>
            <consortium name="DOE Joint Genome Institute"/>
            <person name="Haridas S."/>
            <person name="Albert R."/>
            <person name="Binder M."/>
            <person name="Bloem J."/>
            <person name="Labutti K."/>
            <person name="Salamov A."/>
            <person name="Andreopoulos B."/>
            <person name="Baker S.E."/>
            <person name="Barry K."/>
            <person name="Bills G."/>
            <person name="Bluhm B.H."/>
            <person name="Cannon C."/>
            <person name="Castanera R."/>
            <person name="Culley D.E."/>
            <person name="Daum C."/>
            <person name="Ezra D."/>
            <person name="Gonzalez J.B."/>
            <person name="Henrissat B."/>
            <person name="Kuo A."/>
            <person name="Liang C."/>
            <person name="Lipzen A."/>
            <person name="Lutzoni F."/>
            <person name="Magnuson J."/>
            <person name="Mondo S."/>
            <person name="Nolan M."/>
            <person name="Ohm R."/>
            <person name="Pangilinan J."/>
            <person name="Park H.-J."/>
            <person name="Ramirez L."/>
            <person name="Alfaro M."/>
            <person name="Sun H."/>
            <person name="Tritt A."/>
            <person name="Yoshinaga Y."/>
            <person name="Zwiers L.-H."/>
            <person name="Turgeon B.G."/>
            <person name="Goodwin S.B."/>
            <person name="Spatafora J.W."/>
            <person name="Crous P.W."/>
            <person name="Grigoriev I.V."/>
        </authorList>
    </citation>
    <scope>NUCLEOTIDE SEQUENCE</scope>
    <source>
        <strain evidence="4">P77</strain>
    </source>
</reference>
<dbReference type="AlphaFoldDB" id="A0A6A5KXD5"/>
<evidence type="ECO:0000256" key="1">
    <source>
        <dbReference type="ARBA" id="ARBA00022630"/>
    </source>
</evidence>
<name>A0A6A5KXD5_9PLEO</name>
<dbReference type="InterPro" id="IPR004136">
    <property type="entry name" value="NMO"/>
</dbReference>
<dbReference type="Gene3D" id="3.20.20.70">
    <property type="entry name" value="Aldolase class I"/>
    <property type="match status" value="1"/>
</dbReference>
<keyword evidence="2" id="KW-0288">FMN</keyword>
<evidence type="ECO:0000256" key="3">
    <source>
        <dbReference type="ARBA" id="ARBA00023002"/>
    </source>
</evidence>
<dbReference type="PANTHER" id="PTHR32332">
    <property type="entry name" value="2-NITROPROPANE DIOXYGENASE"/>
    <property type="match status" value="1"/>
</dbReference>